<dbReference type="GO" id="GO:0050661">
    <property type="term" value="F:NADP binding"/>
    <property type="evidence" value="ECO:0007669"/>
    <property type="project" value="InterPro"/>
</dbReference>
<dbReference type="GO" id="GO:0032259">
    <property type="term" value="P:methylation"/>
    <property type="evidence" value="ECO:0007669"/>
    <property type="project" value="UniProtKB-KW"/>
</dbReference>
<dbReference type="PROSITE" id="PS00075">
    <property type="entry name" value="DHFR_1"/>
    <property type="match status" value="1"/>
</dbReference>
<dbReference type="GO" id="GO:0046654">
    <property type="term" value="P:tetrahydrofolate biosynthetic process"/>
    <property type="evidence" value="ECO:0007669"/>
    <property type="project" value="UniProtKB-UniPathway"/>
</dbReference>
<dbReference type="InterPro" id="IPR012259">
    <property type="entry name" value="DHFR"/>
</dbReference>
<dbReference type="GO" id="GO:0046452">
    <property type="term" value="P:dihydrofolate metabolic process"/>
    <property type="evidence" value="ECO:0007669"/>
    <property type="project" value="TreeGrafter"/>
</dbReference>
<dbReference type="GO" id="GO:0004799">
    <property type="term" value="F:thymidylate synthase activity"/>
    <property type="evidence" value="ECO:0007669"/>
    <property type="project" value="UniProtKB-EC"/>
</dbReference>
<feature type="domain" description="DHFR" evidence="13">
    <location>
        <begin position="75"/>
        <end position="260"/>
    </location>
</feature>
<evidence type="ECO:0000256" key="12">
    <source>
        <dbReference type="RuleBase" id="RU004474"/>
    </source>
</evidence>
<dbReference type="AlphaFoldDB" id="A0A7S0AT19"/>
<dbReference type="GO" id="GO:0046655">
    <property type="term" value="P:folic acid metabolic process"/>
    <property type="evidence" value="ECO:0007669"/>
    <property type="project" value="TreeGrafter"/>
</dbReference>
<gene>
    <name evidence="14" type="ORF">MPOL1434_LOCUS7064</name>
</gene>
<evidence type="ECO:0000256" key="7">
    <source>
        <dbReference type="ARBA" id="ARBA00022679"/>
    </source>
</evidence>
<reference evidence="14" key="1">
    <citation type="submission" date="2021-01" db="EMBL/GenBank/DDBJ databases">
        <authorList>
            <person name="Corre E."/>
            <person name="Pelletier E."/>
            <person name="Niang G."/>
            <person name="Scheremetjew M."/>
            <person name="Finn R."/>
            <person name="Kale V."/>
            <person name="Holt S."/>
            <person name="Cochrane G."/>
            <person name="Meng A."/>
            <person name="Brown T."/>
            <person name="Cohen L."/>
        </authorList>
    </citation>
    <scope>NUCLEOTIDE SEQUENCE</scope>
    <source>
        <strain evidence="14">CCMP3303</strain>
    </source>
</reference>
<evidence type="ECO:0000256" key="5">
    <source>
        <dbReference type="ARBA" id="ARBA00022563"/>
    </source>
</evidence>
<evidence type="ECO:0000256" key="1">
    <source>
        <dbReference type="ARBA" id="ARBA00004903"/>
    </source>
</evidence>
<dbReference type="GO" id="GO:0005739">
    <property type="term" value="C:mitochondrion"/>
    <property type="evidence" value="ECO:0007669"/>
    <property type="project" value="TreeGrafter"/>
</dbReference>
<evidence type="ECO:0000256" key="9">
    <source>
        <dbReference type="ARBA" id="ARBA00022857"/>
    </source>
</evidence>
<dbReference type="PANTHER" id="PTHR48069:SF3">
    <property type="entry name" value="DIHYDROFOLATE REDUCTASE"/>
    <property type="match status" value="1"/>
</dbReference>
<accession>A0A7S0AT19</accession>
<evidence type="ECO:0000256" key="11">
    <source>
        <dbReference type="ARBA" id="ARBA00025154"/>
    </source>
</evidence>
<dbReference type="PROSITE" id="PS51330">
    <property type="entry name" value="DHFR_2"/>
    <property type="match status" value="1"/>
</dbReference>
<evidence type="ECO:0000256" key="8">
    <source>
        <dbReference type="ARBA" id="ARBA00022727"/>
    </source>
</evidence>
<evidence type="ECO:0000256" key="6">
    <source>
        <dbReference type="ARBA" id="ARBA00022603"/>
    </source>
</evidence>
<dbReference type="PRINTS" id="PR00070">
    <property type="entry name" value="DHFR"/>
</dbReference>
<comment type="similarity">
    <text evidence="12">Belongs to the dihydrofolate reductase family.</text>
</comment>
<comment type="pathway">
    <text evidence="1">Cofactor biosynthesis; tetrahydrofolate biosynthesis; 5,6,7,8-tetrahydrofolate from 7,8-dihydrofolate: step 1/1.</text>
</comment>
<keyword evidence="10" id="KW-0560">Oxidoreductase</keyword>
<dbReference type="EC" id="1.5.1.3" evidence="3"/>
<dbReference type="InterPro" id="IPR024072">
    <property type="entry name" value="DHFR-like_dom_sf"/>
</dbReference>
<dbReference type="GO" id="GO:0006730">
    <property type="term" value="P:one-carbon metabolic process"/>
    <property type="evidence" value="ECO:0007669"/>
    <property type="project" value="UniProtKB-KW"/>
</dbReference>
<dbReference type="Pfam" id="PF00186">
    <property type="entry name" value="DHFR_1"/>
    <property type="match status" value="1"/>
</dbReference>
<evidence type="ECO:0000256" key="2">
    <source>
        <dbReference type="ARBA" id="ARBA00011947"/>
    </source>
</evidence>
<dbReference type="SUPFAM" id="SSF53597">
    <property type="entry name" value="Dihydrofolate reductase-like"/>
    <property type="match status" value="1"/>
</dbReference>
<keyword evidence="7" id="KW-0808">Transferase</keyword>
<keyword evidence="8" id="KW-0545">Nucleotide biosynthesis</keyword>
<evidence type="ECO:0000259" key="13">
    <source>
        <dbReference type="PROSITE" id="PS51330"/>
    </source>
</evidence>
<keyword evidence="5" id="KW-0554">One-carbon metabolism</keyword>
<evidence type="ECO:0000256" key="3">
    <source>
        <dbReference type="ARBA" id="ARBA00012856"/>
    </source>
</evidence>
<dbReference type="CDD" id="cd00209">
    <property type="entry name" value="DHFR"/>
    <property type="match status" value="1"/>
</dbReference>
<dbReference type="InterPro" id="IPR017925">
    <property type="entry name" value="DHFR_CS"/>
</dbReference>
<keyword evidence="6" id="KW-0489">Methyltransferase</keyword>
<keyword evidence="9" id="KW-0521">NADP</keyword>
<dbReference type="GO" id="GO:0004146">
    <property type="term" value="F:dihydrofolate reductase activity"/>
    <property type="evidence" value="ECO:0007669"/>
    <property type="project" value="UniProtKB-EC"/>
</dbReference>
<organism evidence="14">
    <name type="scientific">Minutocellus polymorphus</name>
    <dbReference type="NCBI Taxonomy" id="265543"/>
    <lineage>
        <taxon>Eukaryota</taxon>
        <taxon>Sar</taxon>
        <taxon>Stramenopiles</taxon>
        <taxon>Ochrophyta</taxon>
        <taxon>Bacillariophyta</taxon>
        <taxon>Mediophyceae</taxon>
        <taxon>Cymatosirophycidae</taxon>
        <taxon>Cymatosirales</taxon>
        <taxon>Cymatosiraceae</taxon>
        <taxon>Minutocellus</taxon>
    </lineage>
</organism>
<dbReference type="PANTHER" id="PTHR48069">
    <property type="entry name" value="DIHYDROFOLATE REDUCTASE"/>
    <property type="match status" value="1"/>
</dbReference>
<dbReference type="GO" id="GO:0009165">
    <property type="term" value="P:nucleotide biosynthetic process"/>
    <property type="evidence" value="ECO:0007669"/>
    <property type="project" value="UniProtKB-KW"/>
</dbReference>
<dbReference type="UniPathway" id="UPA00077">
    <property type="reaction ID" value="UER00158"/>
</dbReference>
<dbReference type="Gene3D" id="3.40.430.10">
    <property type="entry name" value="Dihydrofolate Reductase, subunit A"/>
    <property type="match status" value="1"/>
</dbReference>
<sequence length="264" mass="29891">MFRRSAQACCCSGFRARYCHINGDRIRLNTRSYVKAVDWASPGGSSSTKKRWSSEDDECKTCQTSANDADELAPKFGVVAALSRNRVIGVEGGLPWSLPEDRLHFEKLTRDKVFIIGRRTLDEQEDGSHIDHVRNCIVVSTTVAELDSARYDTDKLSIARSFNDALVLAGDMSKNICSDGSDAHIWVGGGEMIYDAALKHPKCQEVHLTQVDVDIDFDPSQDVALFPRHYLWDRHYTRTLHEKRQGVDNTPKYEFVVYKRKAFL</sequence>
<evidence type="ECO:0000256" key="4">
    <source>
        <dbReference type="ARBA" id="ARBA00019798"/>
    </source>
</evidence>
<dbReference type="EC" id="2.1.1.45" evidence="2"/>
<evidence type="ECO:0000256" key="10">
    <source>
        <dbReference type="ARBA" id="ARBA00023002"/>
    </source>
</evidence>
<comment type="function">
    <text evidence="11">Bifunctional enzyme. Involved in de novo dTMP biosynthesis. Key enzyme in folate metabolism. Catalyzes an essential reaction for de novo glycine and purine synthesis, DNA precursor synthesis, and for the conversion of dUMP to dTMP.</text>
</comment>
<dbReference type="EMBL" id="HBEJ01012064">
    <property type="protein sequence ID" value="CAD8372667.1"/>
    <property type="molecule type" value="Transcribed_RNA"/>
</dbReference>
<proteinExistence type="inferred from homology"/>
<evidence type="ECO:0000313" key="14">
    <source>
        <dbReference type="EMBL" id="CAD8372667.1"/>
    </source>
</evidence>
<protein>
    <recommendedName>
        <fullName evidence="4">Bifunctional dihydrofolate reductase-thymidylate synthase</fullName>
        <ecNumber evidence="3">1.5.1.3</ecNumber>
        <ecNumber evidence="2">2.1.1.45</ecNumber>
    </recommendedName>
</protein>
<dbReference type="InterPro" id="IPR001796">
    <property type="entry name" value="DHFR_dom"/>
</dbReference>
<name>A0A7S0AT19_9STRA</name>